<evidence type="ECO:0000313" key="2">
    <source>
        <dbReference type="Proteomes" id="UP000053352"/>
    </source>
</evidence>
<keyword evidence="2" id="KW-1185">Reference proteome</keyword>
<name>A0A0V8RU18_PYROC</name>
<dbReference type="AlphaFoldDB" id="A0A0V8RU18"/>
<gene>
    <name evidence="1" type="ORF">CF15_01110</name>
</gene>
<reference evidence="1 2" key="1">
    <citation type="submission" date="2015-11" db="EMBL/GenBank/DDBJ databases">
        <title>Genome sequence of Pyrodictium occultum PL-19, a marine hyperthermophilic archaeon isolated from Volcano, Italy.</title>
        <authorList>
            <person name="Utturkar S."/>
            <person name="Huber H."/>
            <person name="Leptihn S."/>
            <person name="Brown S."/>
            <person name="Stetter K.O."/>
            <person name="Podar M."/>
        </authorList>
    </citation>
    <scope>NUCLEOTIDE SEQUENCE [LARGE SCALE GENOMIC DNA]</scope>
    <source>
        <strain evidence="1 2">PL-19</strain>
    </source>
</reference>
<comment type="caution">
    <text evidence="1">The sequence shown here is derived from an EMBL/GenBank/DDBJ whole genome shotgun (WGS) entry which is preliminary data.</text>
</comment>
<accession>A0A0V8RU18</accession>
<protein>
    <submittedName>
        <fullName evidence="1">Uncharacterized protein</fullName>
    </submittedName>
</protein>
<evidence type="ECO:0000313" key="1">
    <source>
        <dbReference type="EMBL" id="KSW11480.1"/>
    </source>
</evidence>
<dbReference type="EMBL" id="LNTB01000001">
    <property type="protein sequence ID" value="KSW11480.1"/>
    <property type="molecule type" value="Genomic_DNA"/>
</dbReference>
<organism evidence="1 2">
    <name type="scientific">Pyrodictium occultum</name>
    <dbReference type="NCBI Taxonomy" id="2309"/>
    <lineage>
        <taxon>Archaea</taxon>
        <taxon>Thermoproteota</taxon>
        <taxon>Thermoprotei</taxon>
        <taxon>Desulfurococcales</taxon>
        <taxon>Pyrodictiaceae</taxon>
        <taxon>Pyrodictium</taxon>
    </lineage>
</organism>
<dbReference type="Proteomes" id="UP000053352">
    <property type="component" value="Unassembled WGS sequence"/>
</dbReference>
<proteinExistence type="predicted"/>
<sequence length="125" mass="12404">MVTGSPPAPARSVPEAVLYAYAARLARDGAGAERLAAKIAERAGGGAGMIVSLVSRGQRVAPAAVVAAGGGRRLCSLYRSGAAVAAVAGAEGPGWSCREGLVAVLYPSGGVARLEARGIDRVLYG</sequence>